<evidence type="ECO:0000259" key="2">
    <source>
        <dbReference type="PROSITE" id="PS50020"/>
    </source>
</evidence>
<name>A0A9W6ZK37_9STRA</name>
<dbReference type="Pfam" id="PF00397">
    <property type="entry name" value="WW"/>
    <property type="match status" value="1"/>
</dbReference>
<dbReference type="InterPro" id="IPR036020">
    <property type="entry name" value="WW_dom_sf"/>
</dbReference>
<keyword evidence="4" id="KW-1185">Reference proteome</keyword>
<feature type="domain" description="WW" evidence="2">
    <location>
        <begin position="48"/>
        <end position="81"/>
    </location>
</feature>
<feature type="compositionally biased region" description="Basic and acidic residues" evidence="1">
    <location>
        <begin position="32"/>
        <end position="48"/>
    </location>
</feature>
<dbReference type="Gene3D" id="2.20.70.10">
    <property type="match status" value="1"/>
</dbReference>
<dbReference type="AlphaFoldDB" id="A0A9W6ZK37"/>
<dbReference type="InterPro" id="IPR001202">
    <property type="entry name" value="WW_dom"/>
</dbReference>
<dbReference type="EMBL" id="BRXW01000425">
    <property type="protein sequence ID" value="GMH53516.1"/>
    <property type="molecule type" value="Genomic_DNA"/>
</dbReference>
<proteinExistence type="predicted"/>
<sequence length="83" mass="9555">MASSKGKGGESKLKQRNKALESQNEALGQELEAMKQRVVKEDSEKAEIPQESPWQMFEDDEGRIYYYHAVTKETTYEKPAERS</sequence>
<evidence type="ECO:0000256" key="1">
    <source>
        <dbReference type="SAM" id="MobiDB-lite"/>
    </source>
</evidence>
<dbReference type="SUPFAM" id="SSF51045">
    <property type="entry name" value="WW domain"/>
    <property type="match status" value="1"/>
</dbReference>
<protein>
    <recommendedName>
        <fullName evidence="2">WW domain-containing protein</fullName>
    </recommendedName>
</protein>
<comment type="caution">
    <text evidence="3">The sequence shown here is derived from an EMBL/GenBank/DDBJ whole genome shotgun (WGS) entry which is preliminary data.</text>
</comment>
<dbReference type="CDD" id="cd00201">
    <property type="entry name" value="WW"/>
    <property type="match status" value="1"/>
</dbReference>
<dbReference type="PROSITE" id="PS50020">
    <property type="entry name" value="WW_DOMAIN_2"/>
    <property type="match status" value="1"/>
</dbReference>
<dbReference type="SMART" id="SM00456">
    <property type="entry name" value="WW"/>
    <property type="match status" value="1"/>
</dbReference>
<dbReference type="OrthoDB" id="63972at2759"/>
<dbReference type="PROSITE" id="PS01159">
    <property type="entry name" value="WW_DOMAIN_1"/>
    <property type="match status" value="1"/>
</dbReference>
<accession>A0A9W6ZK37</accession>
<gene>
    <name evidence="3" type="ORF">TrLO_g196</name>
</gene>
<reference evidence="4" key="1">
    <citation type="journal article" date="2023" name="Commun. Biol.">
        <title>Genome analysis of Parmales, the sister group of diatoms, reveals the evolutionary specialization of diatoms from phago-mixotrophs to photoautotrophs.</title>
        <authorList>
            <person name="Ban H."/>
            <person name="Sato S."/>
            <person name="Yoshikawa S."/>
            <person name="Yamada K."/>
            <person name="Nakamura Y."/>
            <person name="Ichinomiya M."/>
            <person name="Sato N."/>
            <person name="Blanc-Mathieu R."/>
            <person name="Endo H."/>
            <person name="Kuwata A."/>
            <person name="Ogata H."/>
        </authorList>
    </citation>
    <scope>NUCLEOTIDE SEQUENCE [LARGE SCALE GENOMIC DNA]</scope>
    <source>
        <strain evidence="4">NIES 3700</strain>
    </source>
</reference>
<dbReference type="Proteomes" id="UP001165122">
    <property type="component" value="Unassembled WGS sequence"/>
</dbReference>
<evidence type="ECO:0000313" key="3">
    <source>
        <dbReference type="EMBL" id="GMH53516.1"/>
    </source>
</evidence>
<organism evidence="3 4">
    <name type="scientific">Triparma laevis f. longispina</name>
    <dbReference type="NCBI Taxonomy" id="1714387"/>
    <lineage>
        <taxon>Eukaryota</taxon>
        <taxon>Sar</taxon>
        <taxon>Stramenopiles</taxon>
        <taxon>Ochrophyta</taxon>
        <taxon>Bolidophyceae</taxon>
        <taxon>Parmales</taxon>
        <taxon>Triparmaceae</taxon>
        <taxon>Triparma</taxon>
    </lineage>
</organism>
<feature type="region of interest" description="Disordered" evidence="1">
    <location>
        <begin position="1"/>
        <end position="55"/>
    </location>
</feature>
<evidence type="ECO:0000313" key="4">
    <source>
        <dbReference type="Proteomes" id="UP001165122"/>
    </source>
</evidence>